<dbReference type="SUPFAM" id="SSF53300">
    <property type="entry name" value="vWA-like"/>
    <property type="match status" value="1"/>
</dbReference>
<organism evidence="3 4">
    <name type="scientific">Spirosoma soli</name>
    <dbReference type="NCBI Taxonomy" id="1770529"/>
    <lineage>
        <taxon>Bacteria</taxon>
        <taxon>Pseudomonadati</taxon>
        <taxon>Bacteroidota</taxon>
        <taxon>Cytophagia</taxon>
        <taxon>Cytophagales</taxon>
        <taxon>Cytophagaceae</taxon>
        <taxon>Spirosoma</taxon>
    </lineage>
</organism>
<gene>
    <name evidence="3" type="ORF">ACFSUS_26670</name>
</gene>
<dbReference type="Gene3D" id="3.40.50.410">
    <property type="entry name" value="von Willebrand factor, type A domain"/>
    <property type="match status" value="1"/>
</dbReference>
<dbReference type="InterPro" id="IPR036465">
    <property type="entry name" value="vWFA_dom_sf"/>
</dbReference>
<dbReference type="InterPro" id="IPR051173">
    <property type="entry name" value="Ca_channel_alpha-2/delta"/>
</dbReference>
<keyword evidence="4" id="KW-1185">Reference proteome</keyword>
<dbReference type="Proteomes" id="UP001597469">
    <property type="component" value="Unassembled WGS sequence"/>
</dbReference>
<proteinExistence type="predicted"/>
<protein>
    <submittedName>
        <fullName evidence="3">VWA domain-containing protein</fullName>
    </submittedName>
</protein>
<feature type="region of interest" description="Disordered" evidence="1">
    <location>
        <begin position="661"/>
        <end position="707"/>
    </location>
</feature>
<dbReference type="InterPro" id="IPR002035">
    <property type="entry name" value="VWF_A"/>
</dbReference>
<feature type="compositionally biased region" description="Polar residues" evidence="1">
    <location>
        <begin position="670"/>
        <end position="686"/>
    </location>
</feature>
<dbReference type="RefSeq" id="WP_381527740.1">
    <property type="nucleotide sequence ID" value="NZ_JBHULN010000025.1"/>
</dbReference>
<evidence type="ECO:0000313" key="4">
    <source>
        <dbReference type="Proteomes" id="UP001597469"/>
    </source>
</evidence>
<dbReference type="PANTHER" id="PTHR10166">
    <property type="entry name" value="VOLTAGE-DEPENDENT CALCIUM CHANNEL SUBUNIT ALPHA-2/DELTA-RELATED"/>
    <property type="match status" value="1"/>
</dbReference>
<evidence type="ECO:0000313" key="3">
    <source>
        <dbReference type="EMBL" id="MFD2574247.1"/>
    </source>
</evidence>
<evidence type="ECO:0000259" key="2">
    <source>
        <dbReference type="PROSITE" id="PS50234"/>
    </source>
</evidence>
<dbReference type="Pfam" id="PF00092">
    <property type="entry name" value="VWA"/>
    <property type="match status" value="1"/>
</dbReference>
<evidence type="ECO:0000256" key="1">
    <source>
        <dbReference type="SAM" id="MobiDB-lite"/>
    </source>
</evidence>
<sequence>MQTFFCCVLLASSAAYVTARGWQEPPQQSLNHYVAFINQSVDEVVNRFQQLQTYYADVKRYRQRPDVLLRLPSSGPLETYYYEKALASSGLTAAEKQRLTARAQALWQLLTKLDQTGKALETYVRLKDYQRDELKQSDALLNQMQALSGQFSRDKDDFYKQIQRVYRRYQPYLAEDAYLYTEREMEQVLLSQKQLLDSLPFYLKEESRSDWPVGRVQAAMLADERLLTQLGKAQTALDYPASDMVPAFKTALRSLQDIKRRAVDDHTFAARQTSAHGNEVYRSLLAHYNQDLLASHQAFVNYSQSTKRLLSYPKYCPVFAIEPPASAGQSVTQAMPFRDVPPGAFVIKPAPASASNATFQALNGYVEFINESLRQMHTLQVLLRNYQASAEYYRDPARSRQRAGLTYAHEAYKVPLSEYQLLVSSSREVPTPYRASINGQADVLLAMLKEMDALSIELINYTAEKRYLQDRLQRSDAILNRYAYLFDLFDQKKERLYQDVRRVHESYPVANPADSWHVAGKALLKTLDDDHDVLFGIKAYLKGEVAHLPMTDKLAANARALIADEYKNLQGLKRFGRSNGLCPYSPYEDVAENSIRFVEKTQHVNVSSATSHPYESIYYFYNNELIYQYNKFSELAKTGILKAVNQPDMFIFRRATPAKESQALPEKVDTPNQSLLAQSKPESTAPKSIRATPEQSSDPPVKPITNGKTVEHDTVFVERTRTDTIYVDRTAPRADNLTLKGFAANNMVLLLDVSASMESPYKMPLLKRSIKSLLKLLRPEDQVSVVVYSGKARVALKPTSGANADEIARVIDDLQSKGDTDGDEGIRLAYKLADKHYIRAGNNRIILATDGEFPISNDVYQLVSDGAQQAIYLTVFTFGRNAITGANLKRIALSGKGNYAHITQENANIQLIMEAQAKKAP</sequence>
<dbReference type="PROSITE" id="PS50234">
    <property type="entry name" value="VWFA"/>
    <property type="match status" value="1"/>
</dbReference>
<dbReference type="SMART" id="SM00327">
    <property type="entry name" value="VWA"/>
    <property type="match status" value="1"/>
</dbReference>
<feature type="domain" description="VWFA" evidence="2">
    <location>
        <begin position="746"/>
        <end position="916"/>
    </location>
</feature>
<name>A0ABW5MCX9_9BACT</name>
<comment type="caution">
    <text evidence="3">The sequence shown here is derived from an EMBL/GenBank/DDBJ whole genome shotgun (WGS) entry which is preliminary data.</text>
</comment>
<dbReference type="EMBL" id="JBHULN010000025">
    <property type="protein sequence ID" value="MFD2574247.1"/>
    <property type="molecule type" value="Genomic_DNA"/>
</dbReference>
<reference evidence="4" key="1">
    <citation type="journal article" date="2019" name="Int. J. Syst. Evol. Microbiol.">
        <title>The Global Catalogue of Microorganisms (GCM) 10K type strain sequencing project: providing services to taxonomists for standard genome sequencing and annotation.</title>
        <authorList>
            <consortium name="The Broad Institute Genomics Platform"/>
            <consortium name="The Broad Institute Genome Sequencing Center for Infectious Disease"/>
            <person name="Wu L."/>
            <person name="Ma J."/>
        </authorList>
    </citation>
    <scope>NUCLEOTIDE SEQUENCE [LARGE SCALE GENOMIC DNA]</scope>
    <source>
        <strain evidence="4">KCTC 42805</strain>
    </source>
</reference>
<dbReference type="PANTHER" id="PTHR10166:SF37">
    <property type="entry name" value="STOLID, ISOFORM H"/>
    <property type="match status" value="1"/>
</dbReference>
<accession>A0ABW5MCX9</accession>